<dbReference type="PANTHER" id="PTHR45947">
    <property type="entry name" value="SULFOQUINOVOSYL TRANSFERASE SQD2"/>
    <property type="match status" value="1"/>
</dbReference>
<dbReference type="STRING" id="555079.Toce_0505"/>
<name>D9S1K4_THEOJ</name>
<dbReference type="Gene3D" id="3.40.50.2000">
    <property type="entry name" value="Glycogen Phosphorylase B"/>
    <property type="match status" value="2"/>
</dbReference>
<dbReference type="AlphaFoldDB" id="D9S1K4"/>
<accession>D9S1K4</accession>
<dbReference type="GO" id="GO:0016757">
    <property type="term" value="F:glycosyltransferase activity"/>
    <property type="evidence" value="ECO:0007669"/>
    <property type="project" value="InterPro"/>
</dbReference>
<dbReference type="EMBL" id="CP002131">
    <property type="protein sequence ID" value="ADL07281.1"/>
    <property type="molecule type" value="Genomic_DNA"/>
</dbReference>
<organism evidence="2 3">
    <name type="scientific">Thermosediminibacter oceani (strain ATCC BAA-1034 / DSM 16646 / JW/IW-1228P)</name>
    <dbReference type="NCBI Taxonomy" id="555079"/>
    <lineage>
        <taxon>Bacteria</taxon>
        <taxon>Bacillati</taxon>
        <taxon>Bacillota</taxon>
        <taxon>Clostridia</taxon>
        <taxon>Thermosediminibacterales</taxon>
        <taxon>Thermosediminibacteraceae</taxon>
        <taxon>Thermosediminibacter</taxon>
    </lineage>
</organism>
<sequence>MRVALVTNIASPYRIPVWDALGKEVEDLRIFLCAENEPNRIWKIKDLGSYAFEYRILPGKQWYVPSRDWAIYLNPTLWCELNEYRPTHLIVSGYETPSYLMAIAYAKLHRVRLVIWWGSHALSSRSRRGPVAWVRKHILRLADAYITYGTRATEYLINMGIPIERIVTGTNTVDVERVAGLVESYRVEMGPRIDKRTRFLYVGQLIERKGVRQLLRAFRALPKERAELIIVGYGPLEDELKMFAKDNGMDNIIFAGSTRTLEETARYYAWADVLVMPSLIEVWGLVVNEALAAGLWVLASRYAGATFDLVERAPVEVGIAFNPIDEEDFIRSLNMSLSNAHLRRSKEISKWGMMHSPKRYAHCIVSCLFLSEQFC</sequence>
<evidence type="ECO:0000313" key="2">
    <source>
        <dbReference type="EMBL" id="ADL07281.1"/>
    </source>
</evidence>
<dbReference type="InterPro" id="IPR001296">
    <property type="entry name" value="Glyco_trans_1"/>
</dbReference>
<keyword evidence="3" id="KW-1185">Reference proteome</keyword>
<evidence type="ECO:0000313" key="3">
    <source>
        <dbReference type="Proteomes" id="UP000000272"/>
    </source>
</evidence>
<dbReference type="HOGENOM" id="CLU_009583_5_2_9"/>
<gene>
    <name evidence="2" type="ordered locus">Toce_0505</name>
</gene>
<dbReference type="PANTHER" id="PTHR45947:SF3">
    <property type="entry name" value="SULFOQUINOVOSYL TRANSFERASE SQD2"/>
    <property type="match status" value="1"/>
</dbReference>
<dbReference type="OrthoDB" id="9803279at2"/>
<dbReference type="eggNOG" id="COG0438">
    <property type="taxonomic scope" value="Bacteria"/>
</dbReference>
<dbReference type="KEGG" id="toc:Toce_0505"/>
<dbReference type="RefSeq" id="WP_013275330.1">
    <property type="nucleotide sequence ID" value="NC_014377.1"/>
</dbReference>
<feature type="domain" description="Glycosyl transferase family 1" evidence="1">
    <location>
        <begin position="194"/>
        <end position="344"/>
    </location>
</feature>
<dbReference type="CAZy" id="GT4">
    <property type="family name" value="Glycosyltransferase Family 4"/>
</dbReference>
<dbReference type="Proteomes" id="UP000000272">
    <property type="component" value="Chromosome"/>
</dbReference>
<dbReference type="InterPro" id="IPR050194">
    <property type="entry name" value="Glycosyltransferase_grp1"/>
</dbReference>
<proteinExistence type="predicted"/>
<protein>
    <submittedName>
        <fullName evidence="2">Glycosyl transferase group 1</fullName>
    </submittedName>
</protein>
<dbReference type="SUPFAM" id="SSF53756">
    <property type="entry name" value="UDP-Glycosyltransferase/glycogen phosphorylase"/>
    <property type="match status" value="1"/>
</dbReference>
<reference evidence="2 3" key="1">
    <citation type="journal article" date="2010" name="Stand. Genomic Sci.">
        <title>Complete genome sequence of Thermosediminibacter oceani type strain (JW/IW-1228P).</title>
        <authorList>
            <person name="Pitluck S."/>
            <person name="Yasawong M."/>
            <person name="Munk C."/>
            <person name="Nolan M."/>
            <person name="Lapidus A."/>
            <person name="Lucas S."/>
            <person name="Glavina Del Rio T."/>
            <person name="Tice H."/>
            <person name="Cheng J.F."/>
            <person name="Bruce D."/>
            <person name="Detter C."/>
            <person name="Tapia R."/>
            <person name="Han C."/>
            <person name="Goodwin L."/>
            <person name="Liolios K."/>
            <person name="Ivanova N."/>
            <person name="Mavromatis K."/>
            <person name="Mikhailova N."/>
            <person name="Pati A."/>
            <person name="Chen A."/>
            <person name="Palaniappan K."/>
            <person name="Land M."/>
            <person name="Hauser L."/>
            <person name="Chang Y.J."/>
            <person name="Jeffries C.D."/>
            <person name="Rohde M."/>
            <person name="Spring S."/>
            <person name="Sikorski J."/>
            <person name="Goker M."/>
            <person name="Woyke T."/>
            <person name="Bristow J."/>
            <person name="Eisen J.A."/>
            <person name="Markowitz V."/>
            <person name="Hugenholtz P."/>
            <person name="Kyrpides N.C."/>
            <person name="Klenk H.P."/>
        </authorList>
    </citation>
    <scope>NUCLEOTIDE SEQUENCE [LARGE SCALE GENOMIC DNA]</scope>
    <source>
        <strain evidence="3">ATCC BAA-1034 / DSM 16646 / JW/IW-1228P</strain>
    </source>
</reference>
<keyword evidence="2" id="KW-0808">Transferase</keyword>
<dbReference type="CDD" id="cd03801">
    <property type="entry name" value="GT4_PimA-like"/>
    <property type="match status" value="1"/>
</dbReference>
<dbReference type="Pfam" id="PF00534">
    <property type="entry name" value="Glycos_transf_1"/>
    <property type="match status" value="1"/>
</dbReference>
<evidence type="ECO:0000259" key="1">
    <source>
        <dbReference type="Pfam" id="PF00534"/>
    </source>
</evidence>